<evidence type="ECO:0000256" key="7">
    <source>
        <dbReference type="ARBA" id="ARBA00023239"/>
    </source>
</evidence>
<evidence type="ECO:0000256" key="5">
    <source>
        <dbReference type="ARBA" id="ARBA00023124"/>
    </source>
</evidence>
<gene>
    <name evidence="9" type="ORF">GXW78_25550</name>
</gene>
<evidence type="ECO:0000256" key="2">
    <source>
        <dbReference type="ARBA" id="ARBA00022670"/>
    </source>
</evidence>
<dbReference type="EMBL" id="JAAEDI010000039">
    <property type="protein sequence ID" value="MBR0653047.1"/>
    <property type="molecule type" value="Genomic_DNA"/>
</dbReference>
<keyword evidence="10" id="KW-1185">Reference proteome</keyword>
<evidence type="ECO:0000256" key="1">
    <source>
        <dbReference type="ARBA" id="ARBA00008136"/>
    </source>
</evidence>
<evidence type="ECO:0000256" key="6">
    <source>
        <dbReference type="ARBA" id="ARBA00023125"/>
    </source>
</evidence>
<proteinExistence type="inferred from homology"/>
<keyword evidence="5" id="KW-0190">Covalent protein-DNA linkage</keyword>
<comment type="similarity">
    <text evidence="1 8">Belongs to the SOS response-associated peptidase family.</text>
</comment>
<keyword evidence="4 8" id="KW-0378">Hydrolase</keyword>
<protein>
    <recommendedName>
        <fullName evidence="8">Abasic site processing protein</fullName>
        <ecNumber evidence="8">3.4.-.-</ecNumber>
    </recommendedName>
</protein>
<dbReference type="PANTHER" id="PTHR13604:SF0">
    <property type="entry name" value="ABASIC SITE PROCESSING PROTEIN HMCES"/>
    <property type="match status" value="1"/>
</dbReference>
<name>A0ABS5EPW9_9PROT</name>
<keyword evidence="2 8" id="KW-0645">Protease</keyword>
<comment type="caution">
    <text evidence="9">The sequence shown here is derived from an EMBL/GenBank/DDBJ whole genome shotgun (WGS) entry which is preliminary data.</text>
</comment>
<evidence type="ECO:0000256" key="4">
    <source>
        <dbReference type="ARBA" id="ARBA00022801"/>
    </source>
</evidence>
<sequence length="123" mass="13619">MTSPFLAVAFRAWRCIVQVDQYFQRSTKVQPGKRFSIQRADGTPMAWAGLWEGHRDSAGTVTRSYCVITTETNALLSSVHDRMPVVLEAGNWPVWLGGVEGDASTLLRPADEGVQTIRPLTAR</sequence>
<evidence type="ECO:0000256" key="3">
    <source>
        <dbReference type="ARBA" id="ARBA00022763"/>
    </source>
</evidence>
<keyword evidence="7" id="KW-0456">Lyase</keyword>
<accession>A0ABS5EPW9</accession>
<organism evidence="9 10">
    <name type="scientific">Neoroseomonas terrae</name>
    <dbReference type="NCBI Taxonomy" id="424799"/>
    <lineage>
        <taxon>Bacteria</taxon>
        <taxon>Pseudomonadati</taxon>
        <taxon>Pseudomonadota</taxon>
        <taxon>Alphaproteobacteria</taxon>
        <taxon>Acetobacterales</taxon>
        <taxon>Acetobacteraceae</taxon>
        <taxon>Neoroseomonas</taxon>
    </lineage>
</organism>
<dbReference type="InterPro" id="IPR003738">
    <property type="entry name" value="SRAP"/>
</dbReference>
<dbReference type="EC" id="3.4.-.-" evidence="8"/>
<keyword evidence="6" id="KW-0238">DNA-binding</keyword>
<dbReference type="Pfam" id="PF02586">
    <property type="entry name" value="SRAP"/>
    <property type="match status" value="1"/>
</dbReference>
<dbReference type="InterPro" id="IPR036590">
    <property type="entry name" value="SRAP-like"/>
</dbReference>
<dbReference type="Gene3D" id="3.90.1680.10">
    <property type="entry name" value="SOS response associated peptidase-like"/>
    <property type="match status" value="1"/>
</dbReference>
<evidence type="ECO:0000256" key="8">
    <source>
        <dbReference type="RuleBase" id="RU364100"/>
    </source>
</evidence>
<dbReference type="Proteomes" id="UP000698752">
    <property type="component" value="Unassembled WGS sequence"/>
</dbReference>
<dbReference type="PANTHER" id="PTHR13604">
    <property type="entry name" value="DC12-RELATED"/>
    <property type="match status" value="1"/>
</dbReference>
<evidence type="ECO:0000313" key="10">
    <source>
        <dbReference type="Proteomes" id="UP000698752"/>
    </source>
</evidence>
<dbReference type="SUPFAM" id="SSF143081">
    <property type="entry name" value="BB1717-like"/>
    <property type="match status" value="1"/>
</dbReference>
<evidence type="ECO:0000313" key="9">
    <source>
        <dbReference type="EMBL" id="MBR0653047.1"/>
    </source>
</evidence>
<keyword evidence="3" id="KW-0227">DNA damage</keyword>
<reference evidence="10" key="1">
    <citation type="journal article" date="2021" name="Syst. Appl. Microbiol.">
        <title>Roseomonas hellenica sp. nov., isolated from roots of wild-growing Alkanna tinctoria.</title>
        <authorList>
            <person name="Rat A."/>
            <person name="Naranjo H.D."/>
            <person name="Lebbe L."/>
            <person name="Cnockaert M."/>
            <person name="Krigas N."/>
            <person name="Grigoriadou K."/>
            <person name="Maloupa E."/>
            <person name="Willems A."/>
        </authorList>
    </citation>
    <scope>NUCLEOTIDE SEQUENCE [LARGE SCALE GENOMIC DNA]</scope>
    <source>
        <strain evidence="10">LMG 31159</strain>
    </source>
</reference>